<feature type="domain" description="Acyl-CoA oxidase C-alpha1" evidence="14">
    <location>
        <begin position="321"/>
        <end position="485"/>
    </location>
</feature>
<keyword evidence="6 12" id="KW-0274">FAD</keyword>
<evidence type="ECO:0000256" key="7">
    <source>
        <dbReference type="ARBA" id="ARBA00022832"/>
    </source>
</evidence>
<comment type="subcellular location">
    <subcellularLocation>
        <location evidence="2">Peroxisome</location>
    </subcellularLocation>
</comment>
<evidence type="ECO:0000256" key="9">
    <source>
        <dbReference type="ARBA" id="ARBA00023098"/>
    </source>
</evidence>
<dbReference type="SUPFAM" id="SSF56645">
    <property type="entry name" value="Acyl-CoA dehydrogenase NM domain-like"/>
    <property type="match status" value="1"/>
</dbReference>
<evidence type="ECO:0000313" key="16">
    <source>
        <dbReference type="Proteomes" id="UP001328107"/>
    </source>
</evidence>
<dbReference type="InterPro" id="IPR002655">
    <property type="entry name" value="Acyl-CoA_oxidase_C"/>
</dbReference>
<dbReference type="FunFam" id="1.20.140.10:FF:000007">
    <property type="entry name" value="Acyl-coenzyme A oxidase"/>
    <property type="match status" value="1"/>
</dbReference>
<dbReference type="GO" id="GO:0005777">
    <property type="term" value="C:peroxisome"/>
    <property type="evidence" value="ECO:0007669"/>
    <property type="project" value="UniProtKB-SubCell"/>
</dbReference>
<dbReference type="InterPro" id="IPR037069">
    <property type="entry name" value="AcylCoA_DH/ox_N_sf"/>
</dbReference>
<dbReference type="Proteomes" id="UP001328107">
    <property type="component" value="Unassembled WGS sequence"/>
</dbReference>
<dbReference type="GO" id="GO:0055088">
    <property type="term" value="P:lipid homeostasis"/>
    <property type="evidence" value="ECO:0007669"/>
    <property type="project" value="TreeGrafter"/>
</dbReference>
<dbReference type="EMBL" id="BTRK01000004">
    <property type="protein sequence ID" value="GMR47787.1"/>
    <property type="molecule type" value="Genomic_DNA"/>
</dbReference>
<comment type="caution">
    <text evidence="15">The sequence shown here is derived from an EMBL/GenBank/DDBJ whole genome shotgun (WGS) entry which is preliminary data.</text>
</comment>
<keyword evidence="7" id="KW-0276">Fatty acid metabolism</keyword>
<comment type="similarity">
    <text evidence="4">Belongs to the acyl-CoA oxidase family.</text>
</comment>
<reference evidence="16" key="1">
    <citation type="submission" date="2022-10" db="EMBL/GenBank/DDBJ databases">
        <title>Genome assembly of Pristionchus species.</title>
        <authorList>
            <person name="Yoshida K."/>
            <person name="Sommer R.J."/>
        </authorList>
    </citation>
    <scope>NUCLEOTIDE SEQUENCE [LARGE SCALE GENOMIC DNA]</scope>
    <source>
        <strain evidence="16">RS5460</strain>
    </source>
</reference>
<evidence type="ECO:0000256" key="8">
    <source>
        <dbReference type="ARBA" id="ARBA00023002"/>
    </source>
</evidence>
<protein>
    <recommendedName>
        <fullName evidence="17">Acyl-coenzyme A oxidase</fullName>
    </recommendedName>
</protein>
<evidence type="ECO:0000259" key="13">
    <source>
        <dbReference type="Pfam" id="PF01756"/>
    </source>
</evidence>
<dbReference type="GO" id="GO:0071949">
    <property type="term" value="F:FAD binding"/>
    <property type="evidence" value="ECO:0007669"/>
    <property type="project" value="InterPro"/>
</dbReference>
<feature type="binding site" evidence="12">
    <location>
        <position position="180"/>
    </location>
    <ligand>
        <name>FAD</name>
        <dbReference type="ChEBI" id="CHEBI:57692"/>
    </ligand>
</feature>
<evidence type="ECO:0000256" key="10">
    <source>
        <dbReference type="ARBA" id="ARBA00023140"/>
    </source>
</evidence>
<dbReference type="AlphaFoldDB" id="A0AAN5I0V0"/>
<feature type="active site" description="Proton acceptor" evidence="11">
    <location>
        <position position="470"/>
    </location>
</feature>
<evidence type="ECO:0000256" key="5">
    <source>
        <dbReference type="ARBA" id="ARBA00022630"/>
    </source>
</evidence>
<dbReference type="InterPro" id="IPR036250">
    <property type="entry name" value="AcylCo_DH-like_C"/>
</dbReference>
<evidence type="ECO:0000256" key="3">
    <source>
        <dbReference type="ARBA" id="ARBA00005189"/>
    </source>
</evidence>
<dbReference type="GO" id="GO:0033540">
    <property type="term" value="P:fatty acid beta-oxidation using acyl-CoA oxidase"/>
    <property type="evidence" value="ECO:0007669"/>
    <property type="project" value="TreeGrafter"/>
</dbReference>
<dbReference type="InterPro" id="IPR012258">
    <property type="entry name" value="Acyl-CoA_oxidase"/>
</dbReference>
<name>A0AAN5I0V0_9BILA</name>
<accession>A0AAN5I0V0</accession>
<dbReference type="InterPro" id="IPR009100">
    <property type="entry name" value="AcylCoA_DH/oxidase_NM_dom_sf"/>
</dbReference>
<evidence type="ECO:0008006" key="17">
    <source>
        <dbReference type="Google" id="ProtNLM"/>
    </source>
</evidence>
<evidence type="ECO:0000313" key="15">
    <source>
        <dbReference type="EMBL" id="GMR47787.1"/>
    </source>
</evidence>
<feature type="non-terminal residue" evidence="15">
    <location>
        <position position="1"/>
    </location>
</feature>
<keyword evidence="5" id="KW-0285">Flavoprotein</keyword>
<evidence type="ECO:0000256" key="11">
    <source>
        <dbReference type="PIRSR" id="PIRSR000168-1"/>
    </source>
</evidence>
<dbReference type="PANTHER" id="PTHR10909:SF390">
    <property type="entry name" value="PEROXISOMAL ACYL-COENZYME A OXIDASE 3"/>
    <property type="match status" value="1"/>
</dbReference>
<organism evidence="15 16">
    <name type="scientific">Pristionchus mayeri</name>
    <dbReference type="NCBI Taxonomy" id="1317129"/>
    <lineage>
        <taxon>Eukaryota</taxon>
        <taxon>Metazoa</taxon>
        <taxon>Ecdysozoa</taxon>
        <taxon>Nematoda</taxon>
        <taxon>Chromadorea</taxon>
        <taxon>Rhabditida</taxon>
        <taxon>Rhabditina</taxon>
        <taxon>Diplogasteromorpha</taxon>
        <taxon>Diplogasteroidea</taxon>
        <taxon>Neodiplogasteridae</taxon>
        <taxon>Pristionchus</taxon>
    </lineage>
</organism>
<evidence type="ECO:0000256" key="12">
    <source>
        <dbReference type="PIRSR" id="PIRSR000168-2"/>
    </source>
</evidence>
<evidence type="ECO:0000256" key="1">
    <source>
        <dbReference type="ARBA" id="ARBA00001974"/>
    </source>
</evidence>
<dbReference type="Gene3D" id="1.10.540.10">
    <property type="entry name" value="Acyl-CoA dehydrogenase/oxidase, N-terminal domain"/>
    <property type="match status" value="1"/>
</dbReference>
<evidence type="ECO:0000259" key="14">
    <source>
        <dbReference type="Pfam" id="PF22924"/>
    </source>
</evidence>
<keyword evidence="8" id="KW-0560">Oxidoreductase</keyword>
<feature type="binding site" evidence="12">
    <location>
        <position position="217"/>
    </location>
    <ligand>
        <name>FAD</name>
        <dbReference type="ChEBI" id="CHEBI:57692"/>
    </ligand>
</feature>
<dbReference type="PIRSF" id="PIRSF000168">
    <property type="entry name" value="Acyl-CoA_oxidase"/>
    <property type="match status" value="1"/>
</dbReference>
<dbReference type="Pfam" id="PF01756">
    <property type="entry name" value="ACOX"/>
    <property type="match status" value="1"/>
</dbReference>
<keyword evidence="16" id="KW-1185">Reference proteome</keyword>
<feature type="domain" description="Acyl-CoA oxidase C-terminal" evidence="13">
    <location>
        <begin position="518"/>
        <end position="681"/>
    </location>
</feature>
<dbReference type="InterPro" id="IPR046373">
    <property type="entry name" value="Acyl-CoA_Oxase/DH_mid-dom_sf"/>
</dbReference>
<keyword evidence="10" id="KW-0576">Peroxisome</keyword>
<evidence type="ECO:0000256" key="6">
    <source>
        <dbReference type="ARBA" id="ARBA00022827"/>
    </source>
</evidence>
<gene>
    <name evidence="15" type="ORF">PMAYCL1PPCAC_17982</name>
</gene>
<dbReference type="InterPro" id="IPR055060">
    <property type="entry name" value="ACOX_C_alpha1"/>
</dbReference>
<sequence>KEISHSMKSAWRVFNLRPRKELCNGRIGLRSIMTSSSYSPGASLDEWRKKATFDGGKMRVILQGGEDKLALKDEIWQILEKDPLFKKSNHQLSLDEAREVTHKRWKKIIEYGFVCDPYAEYERFSALIEVLEQLDTALQARTTLHSNVFLGAVTSMGTERHSSIIEKGNRNEIVGCFALTELSHGSNTQSIQTTATFENGQLVFRTPHIGAMKVWSGNLAQSATHAVVFAQLYVGGKCEGVHGFVIQVRDEKNHRVLPGIKVGDMGEKPGHWNGVENGWMMFEDYRCSLDALLNRGCDLTNDARYVHSFKSDRDKKSVSLGALSIGRIGIVGKGVNACRMAATIGIRYSAVRKQFGPPNGEELPILSYPLQRRRLLPALAAAISIGFFQEKMVDLFAQYMARVLSGEKSDELAETSKEVHGLSSCCKPRATWLGVNALAEARAACGGHGFLFISRLNELRDTYDPSQTFEGENNILVQQASNYLLSQKKQGILSSPMGSIDFLQSPPSTFGGWKGDSLENVISAYEWLLHYTLDKTEKELEERKRKGEDAFTARNETQIDTAHPLAIAYAELTMIKWANEAVEEIEDEKCRGVLRRVIRLFALSQLQPHLALLYIGGYCSGPELGRRVKEEQLSLEESLSPECVSLVDGIAPPDFALGSALGASDGRAYERMVEDFLSREVDRAPFADDLLDMIKTNKAKL</sequence>
<dbReference type="Pfam" id="PF22924">
    <property type="entry name" value="ACOX_C_alpha1"/>
    <property type="match status" value="1"/>
</dbReference>
<evidence type="ECO:0000256" key="4">
    <source>
        <dbReference type="ARBA" id="ARBA00006288"/>
    </source>
</evidence>
<dbReference type="Gene3D" id="2.40.110.10">
    <property type="entry name" value="Butyryl-CoA Dehydrogenase, subunit A, domain 2"/>
    <property type="match status" value="1"/>
</dbReference>
<dbReference type="SUPFAM" id="SSF47203">
    <property type="entry name" value="Acyl-CoA dehydrogenase C-terminal domain-like"/>
    <property type="match status" value="2"/>
</dbReference>
<dbReference type="PANTHER" id="PTHR10909">
    <property type="entry name" value="ELECTRON TRANSPORT OXIDOREDUCTASE"/>
    <property type="match status" value="1"/>
</dbReference>
<comment type="pathway">
    <text evidence="3">Lipid metabolism.</text>
</comment>
<comment type="cofactor">
    <cofactor evidence="1">
        <name>FAD</name>
        <dbReference type="ChEBI" id="CHEBI:57692"/>
    </cofactor>
</comment>
<dbReference type="FunFam" id="1.20.140.10:FF:000010">
    <property type="entry name" value="Acyl-coenzyme A oxidase"/>
    <property type="match status" value="1"/>
</dbReference>
<dbReference type="GO" id="GO:0016402">
    <property type="term" value="F:pristanoyl-CoA oxidase activity"/>
    <property type="evidence" value="ECO:0007669"/>
    <property type="project" value="TreeGrafter"/>
</dbReference>
<evidence type="ECO:0000256" key="2">
    <source>
        <dbReference type="ARBA" id="ARBA00004275"/>
    </source>
</evidence>
<dbReference type="FunFam" id="2.40.110.10:FF:000040">
    <property type="entry name" value="Acyl-coenzyme A oxidase"/>
    <property type="match status" value="1"/>
</dbReference>
<proteinExistence type="inferred from homology"/>
<keyword evidence="9" id="KW-0443">Lipid metabolism</keyword>
<dbReference type="Gene3D" id="1.20.140.10">
    <property type="entry name" value="Butyryl-CoA Dehydrogenase, subunit A, domain 3"/>
    <property type="match status" value="2"/>
</dbReference>
<dbReference type="GO" id="GO:0005504">
    <property type="term" value="F:fatty acid binding"/>
    <property type="evidence" value="ECO:0007669"/>
    <property type="project" value="TreeGrafter"/>
</dbReference>